<dbReference type="Gene3D" id="3.20.20.70">
    <property type="entry name" value="Aldolase class I"/>
    <property type="match status" value="1"/>
</dbReference>
<proteinExistence type="predicted"/>
<gene>
    <name evidence="2" type="ORF">CCACVL1_20126</name>
</gene>
<evidence type="ECO:0000313" key="3">
    <source>
        <dbReference type="Proteomes" id="UP000188268"/>
    </source>
</evidence>
<sequence>MLRLFLQAMADAASPAYILGTRKTAPGLRLVDKWASLNLLFSSGGISNALRAVDQFLERENLHAFLSLCVSGCVLELISETLIDMLAMCFPKVETRPDTRGSKGGNAVLCISNKDFIDRIMLDNMVVPLANGDVDVSMLKEAVDLISGKFETEVFHGFIM</sequence>
<dbReference type="GO" id="GO:0005737">
    <property type="term" value="C:cytoplasm"/>
    <property type="evidence" value="ECO:0007669"/>
    <property type="project" value="TreeGrafter"/>
</dbReference>
<keyword evidence="3" id="KW-1185">Reference proteome</keyword>
<dbReference type="UniPathway" id="UPA00253"/>
<dbReference type="InterPro" id="IPR036068">
    <property type="entry name" value="Nicotinate_pribotase-like_C"/>
</dbReference>
<dbReference type="STRING" id="210143.A0A1R3HCI8"/>
<reference evidence="2 3" key="1">
    <citation type="submission" date="2013-09" db="EMBL/GenBank/DDBJ databases">
        <title>Corchorus capsularis genome sequencing.</title>
        <authorList>
            <person name="Alam M."/>
            <person name="Haque M.S."/>
            <person name="Islam M.S."/>
            <person name="Emdad E.M."/>
            <person name="Islam M.M."/>
            <person name="Ahmed B."/>
            <person name="Halim A."/>
            <person name="Hossen Q.M.M."/>
            <person name="Hossain M.Z."/>
            <person name="Ahmed R."/>
            <person name="Khan M.M."/>
            <person name="Islam R."/>
            <person name="Rashid M.M."/>
            <person name="Khan S.A."/>
            <person name="Rahman M.S."/>
            <person name="Alam M."/>
        </authorList>
    </citation>
    <scope>NUCLEOTIDE SEQUENCE [LARGE SCALE GENOMIC DNA]</scope>
    <source>
        <strain evidence="3">cv. CVL-1</strain>
        <tissue evidence="2">Whole seedling</tissue>
    </source>
</reference>
<dbReference type="EMBL" id="AWWV01012286">
    <property type="protein sequence ID" value="OMO68025.1"/>
    <property type="molecule type" value="Genomic_DNA"/>
</dbReference>
<evidence type="ECO:0000256" key="1">
    <source>
        <dbReference type="ARBA" id="ARBA00004790"/>
    </source>
</evidence>
<evidence type="ECO:0000313" key="2">
    <source>
        <dbReference type="EMBL" id="OMO68025.1"/>
    </source>
</evidence>
<dbReference type="OrthoDB" id="10546079at2759"/>
<dbReference type="InterPro" id="IPR027277">
    <property type="entry name" value="NadC/ModD"/>
</dbReference>
<comment type="pathway">
    <text evidence="1">Cofactor biosynthesis; NAD(+) biosynthesis.</text>
</comment>
<comment type="caution">
    <text evidence="2">The sequence shown here is derived from an EMBL/GenBank/DDBJ whole genome shotgun (WGS) entry which is preliminary data.</text>
</comment>
<dbReference type="PANTHER" id="PTHR32179:SF3">
    <property type="entry name" value="NICOTINATE-NUCLEOTIDE PYROPHOSPHORYLASE [CARBOXYLATING]"/>
    <property type="match status" value="1"/>
</dbReference>
<dbReference type="Gramene" id="OMO68025">
    <property type="protein sequence ID" value="OMO68025"/>
    <property type="gene ID" value="CCACVL1_20126"/>
</dbReference>
<organism evidence="2 3">
    <name type="scientific">Corchorus capsularis</name>
    <name type="common">Jute</name>
    <dbReference type="NCBI Taxonomy" id="210143"/>
    <lineage>
        <taxon>Eukaryota</taxon>
        <taxon>Viridiplantae</taxon>
        <taxon>Streptophyta</taxon>
        <taxon>Embryophyta</taxon>
        <taxon>Tracheophyta</taxon>
        <taxon>Spermatophyta</taxon>
        <taxon>Magnoliopsida</taxon>
        <taxon>eudicotyledons</taxon>
        <taxon>Gunneridae</taxon>
        <taxon>Pentapetalae</taxon>
        <taxon>rosids</taxon>
        <taxon>malvids</taxon>
        <taxon>Malvales</taxon>
        <taxon>Malvaceae</taxon>
        <taxon>Grewioideae</taxon>
        <taxon>Apeibeae</taxon>
        <taxon>Corchorus</taxon>
    </lineage>
</organism>
<dbReference type="AlphaFoldDB" id="A0A1R3HCI8"/>
<protein>
    <submittedName>
        <fullName evidence="2">Uncharacterized protein</fullName>
    </submittedName>
</protein>
<dbReference type="GO" id="GO:0009435">
    <property type="term" value="P:NAD+ biosynthetic process"/>
    <property type="evidence" value="ECO:0007669"/>
    <property type="project" value="UniProtKB-UniPathway"/>
</dbReference>
<dbReference type="PANTHER" id="PTHR32179">
    <property type="entry name" value="NICOTINATE-NUCLEOTIDE PYROPHOSPHORYLASE [CARBOXYLATING]"/>
    <property type="match status" value="1"/>
</dbReference>
<accession>A0A1R3HCI8</accession>
<name>A0A1R3HCI8_COCAP</name>
<dbReference type="InterPro" id="IPR013785">
    <property type="entry name" value="Aldolase_TIM"/>
</dbReference>
<dbReference type="GO" id="GO:0034213">
    <property type="term" value="P:quinolinate catabolic process"/>
    <property type="evidence" value="ECO:0007669"/>
    <property type="project" value="TreeGrafter"/>
</dbReference>
<dbReference type="Proteomes" id="UP000188268">
    <property type="component" value="Unassembled WGS sequence"/>
</dbReference>
<dbReference type="SUPFAM" id="SSF51690">
    <property type="entry name" value="Nicotinate/Quinolinate PRTase C-terminal domain-like"/>
    <property type="match status" value="1"/>
</dbReference>
<dbReference type="GO" id="GO:0004514">
    <property type="term" value="F:nicotinate-nucleotide diphosphorylase (carboxylating) activity"/>
    <property type="evidence" value="ECO:0007669"/>
    <property type="project" value="TreeGrafter"/>
</dbReference>